<dbReference type="InterPro" id="IPR014722">
    <property type="entry name" value="Rib_uL2_dom2"/>
</dbReference>
<dbReference type="AlphaFoldDB" id="A0ABD2Y7D0"/>
<dbReference type="InterPro" id="IPR041988">
    <property type="entry name" value="Ribosomal_uL24_KOW"/>
</dbReference>
<dbReference type="InterPro" id="IPR005824">
    <property type="entry name" value="KOW"/>
</dbReference>
<dbReference type="GO" id="GO:0005840">
    <property type="term" value="C:ribosome"/>
    <property type="evidence" value="ECO:0007669"/>
    <property type="project" value="UniProtKB-KW"/>
</dbReference>
<protein>
    <recommendedName>
        <fullName evidence="4">KOW domain-containing protein</fullName>
    </recommendedName>
</protein>
<proteinExistence type="inferred from homology"/>
<dbReference type="Gene3D" id="2.30.30.30">
    <property type="match status" value="1"/>
</dbReference>
<gene>
    <name evidence="5" type="ORF">ACH5RR_037831</name>
</gene>
<keyword evidence="2" id="KW-0689">Ribosomal protein</keyword>
<dbReference type="InterPro" id="IPR008991">
    <property type="entry name" value="Translation_prot_SH3-like_sf"/>
</dbReference>
<dbReference type="GO" id="GO:1990904">
    <property type="term" value="C:ribonucleoprotein complex"/>
    <property type="evidence" value="ECO:0007669"/>
    <property type="project" value="UniProtKB-KW"/>
</dbReference>
<evidence type="ECO:0000256" key="3">
    <source>
        <dbReference type="ARBA" id="ARBA00023274"/>
    </source>
</evidence>
<keyword evidence="6" id="KW-1185">Reference proteome</keyword>
<feature type="domain" description="KOW" evidence="4">
    <location>
        <begin position="82"/>
        <end position="109"/>
    </location>
</feature>
<comment type="caution">
    <text evidence="5">The sequence shown here is derived from an EMBL/GenBank/DDBJ whole genome shotgun (WGS) entry which is preliminary data.</text>
</comment>
<sequence>MNEDMIYDKVRWSRWWKHKPPADDVIQVAAAENPCSISAKLSGGSGAGFLLICCMACTKIHLNQWESKDCKPNSLPVLRKMHVKVGDTIKVISGRDKCKIAEITEIFKHNSTIKMKEINLKTKHEESRGEDKPGKIIKVFYYPSILLVGLPSV</sequence>
<accession>A0ABD2Y7D0</accession>
<evidence type="ECO:0000313" key="5">
    <source>
        <dbReference type="EMBL" id="KAL3503382.1"/>
    </source>
</evidence>
<evidence type="ECO:0000259" key="4">
    <source>
        <dbReference type="SMART" id="SM00739"/>
    </source>
</evidence>
<keyword evidence="3" id="KW-0687">Ribonucleoprotein</keyword>
<dbReference type="Proteomes" id="UP001630127">
    <property type="component" value="Unassembled WGS sequence"/>
</dbReference>
<evidence type="ECO:0000256" key="1">
    <source>
        <dbReference type="ARBA" id="ARBA00010618"/>
    </source>
</evidence>
<dbReference type="SUPFAM" id="SSF50104">
    <property type="entry name" value="Translation proteins SH3-like domain"/>
    <property type="match status" value="1"/>
</dbReference>
<name>A0ABD2Y7D0_9GENT</name>
<dbReference type="CDD" id="cd06089">
    <property type="entry name" value="KOW_RPL26"/>
    <property type="match status" value="1"/>
</dbReference>
<dbReference type="PANTHER" id="PTHR12903">
    <property type="entry name" value="MITOCHONDRIAL RIBOSOMAL PROTEIN L24"/>
    <property type="match status" value="1"/>
</dbReference>
<organism evidence="5 6">
    <name type="scientific">Cinchona calisaya</name>
    <dbReference type="NCBI Taxonomy" id="153742"/>
    <lineage>
        <taxon>Eukaryota</taxon>
        <taxon>Viridiplantae</taxon>
        <taxon>Streptophyta</taxon>
        <taxon>Embryophyta</taxon>
        <taxon>Tracheophyta</taxon>
        <taxon>Spermatophyta</taxon>
        <taxon>Magnoliopsida</taxon>
        <taxon>eudicotyledons</taxon>
        <taxon>Gunneridae</taxon>
        <taxon>Pentapetalae</taxon>
        <taxon>asterids</taxon>
        <taxon>lamiids</taxon>
        <taxon>Gentianales</taxon>
        <taxon>Rubiaceae</taxon>
        <taxon>Cinchonoideae</taxon>
        <taxon>Cinchoneae</taxon>
        <taxon>Cinchona</taxon>
    </lineage>
</organism>
<evidence type="ECO:0000313" key="6">
    <source>
        <dbReference type="Proteomes" id="UP001630127"/>
    </source>
</evidence>
<dbReference type="EMBL" id="JBJUIK010000015">
    <property type="protein sequence ID" value="KAL3503382.1"/>
    <property type="molecule type" value="Genomic_DNA"/>
</dbReference>
<evidence type="ECO:0000256" key="2">
    <source>
        <dbReference type="ARBA" id="ARBA00022980"/>
    </source>
</evidence>
<reference evidence="5 6" key="1">
    <citation type="submission" date="2024-11" db="EMBL/GenBank/DDBJ databases">
        <title>A near-complete genome assembly of Cinchona calisaya.</title>
        <authorList>
            <person name="Lian D.C."/>
            <person name="Zhao X.W."/>
            <person name="Wei L."/>
        </authorList>
    </citation>
    <scope>NUCLEOTIDE SEQUENCE [LARGE SCALE GENOMIC DNA]</scope>
    <source>
        <tissue evidence="5">Nenye</tissue>
    </source>
</reference>
<dbReference type="SMART" id="SM00739">
    <property type="entry name" value="KOW"/>
    <property type="match status" value="1"/>
</dbReference>
<comment type="similarity">
    <text evidence="1">Belongs to the universal ribosomal protein uL24 family.</text>
</comment>
<dbReference type="InterPro" id="IPR003256">
    <property type="entry name" value="Ribosomal_uL24"/>
</dbReference>